<feature type="region of interest" description="Disordered" evidence="5">
    <location>
        <begin position="1125"/>
        <end position="1157"/>
    </location>
</feature>
<feature type="domain" description="BAH" evidence="6">
    <location>
        <begin position="156"/>
        <end position="291"/>
    </location>
</feature>
<dbReference type="InterPro" id="IPR040138">
    <property type="entry name" value="MIER/MTA"/>
</dbReference>
<dbReference type="Pfam" id="PF01448">
    <property type="entry name" value="ELM2"/>
    <property type="match status" value="1"/>
</dbReference>
<feature type="region of interest" description="Disordered" evidence="5">
    <location>
        <begin position="460"/>
        <end position="488"/>
    </location>
</feature>
<feature type="compositionally biased region" description="Basic and acidic residues" evidence="5">
    <location>
        <begin position="699"/>
        <end position="716"/>
    </location>
</feature>
<feature type="compositionally biased region" description="Low complexity" evidence="5">
    <location>
        <begin position="1020"/>
        <end position="1035"/>
    </location>
</feature>
<dbReference type="GO" id="GO:0000122">
    <property type="term" value="P:negative regulation of transcription by RNA polymerase II"/>
    <property type="evidence" value="ECO:0007669"/>
    <property type="project" value="TreeGrafter"/>
</dbReference>
<dbReference type="GO" id="GO:0008270">
    <property type="term" value="F:zinc ion binding"/>
    <property type="evidence" value="ECO:0007669"/>
    <property type="project" value="UniProtKB-KW"/>
</dbReference>
<comment type="caution">
    <text evidence="9">The sequence shown here is derived from an EMBL/GenBank/DDBJ whole genome shotgun (WGS) entry which is preliminary data.</text>
</comment>
<dbReference type="GO" id="GO:0003713">
    <property type="term" value="F:transcription coactivator activity"/>
    <property type="evidence" value="ECO:0007669"/>
    <property type="project" value="TreeGrafter"/>
</dbReference>
<name>A0A811LC25_BURXY</name>
<dbReference type="EMBL" id="CAJFCV020000004">
    <property type="protein sequence ID" value="CAG9114266.1"/>
    <property type="molecule type" value="Genomic_DNA"/>
</dbReference>
<dbReference type="Gene3D" id="4.10.1240.50">
    <property type="match status" value="1"/>
</dbReference>
<dbReference type="GO" id="GO:0043565">
    <property type="term" value="F:sequence-specific DNA binding"/>
    <property type="evidence" value="ECO:0007669"/>
    <property type="project" value="InterPro"/>
</dbReference>
<protein>
    <submittedName>
        <fullName evidence="9">(pine wood nematode) hypothetical protein</fullName>
    </submittedName>
</protein>
<keyword evidence="4" id="KW-0539">Nucleus</keyword>
<dbReference type="GO" id="GO:0016581">
    <property type="term" value="C:NuRD complex"/>
    <property type="evidence" value="ECO:0007669"/>
    <property type="project" value="TreeGrafter"/>
</dbReference>
<feature type="compositionally biased region" description="Basic and acidic residues" evidence="5">
    <location>
        <begin position="35"/>
        <end position="58"/>
    </location>
</feature>
<sequence>MASSAKIDLCRPSSGQPQNGCLSDLPSTSTGIRPVKPEIVKSEGSDDEKAPTLHRETDLNYDSDSPKKSPLTLKPDPDRPSSSSNYSDLHPEEYNNREWNIEKIQYNTSAAYNSVTSRLTDSLSSNLYDPKKQKTGWAYYTRDREEFRCFSDENRTFYRIGDYVYLEMDVSSPYVIGKIDSFKMRKTSSKNTLQVRCTKFFRRDELVPDAISLLDSERVDAGVVENNSDVKARELFPSESQVTAQVGCLRGLCNVLDKSVQYMLENGIEGKDTFFYCMSYTSETGRIAMFHPEIRIGKNHQAEIPNCLSTTTNKVKAHDKDREQLLFEPGRVSEETENLFVENVKNYRRTAAENCPKMNELEKKAFLGDRVRNDACEVLHRCNYDAREAIKKAMEEDKIYLENKTFMSSEDCKKFVKGLRNYGKNFHKIAKESFGTSFGRGELVHYYYCWKKGPEAFKPKNPTRNKSIYPQTKRTTRNGTATPTPSDLIDYDSLSEDEECDLHRACHHCYSSESRDWHHSGQDRQLLCTGCRHHFKKYGNMRHVENKPDRPPAALCREQTPTSNEDGEDGGVRTRSTRSNRHRTPCDDRAGRSVESEPERRSTPQRSVKVRKRSYHVSTGSGEDSHSNLNSPRKKEKEVKKTDKKEKDVADLPPILENEAKRDQELRETSSSRTSSYDGENGTPSKKRTDKSSPPPEPNARDSKEPEVPQEPKPEISENGDLDEDKFEWEPPVNEWKFKNMENCKLKRNVEITDQSQDSCARTQIILEIYAETNWQKRHKERAEARAQQQKQKAEEIKAQQAATSQAQNSLAGLASLANNAGGMNRPLGSMPNTTNGLHGMTLSSQAPMSIPPTLPIPSILNNGSGGGIMQTGQGIVHIPRLPPPDILQQQFRPGAPVNGPRPPNLNDLIIAQHHIQQQQLQRQWAALTGGFQPNSGLMNPGIPMGLSINPAALAGNPQLYQQLQQQAAIQQNQRNNQIFEQMREMEERKRREIEQQQQREREQREQRERQEREQRERQLQQQQAAQQQAQQQQNQQQQELMNQLLLAGMNPQMLLNLQIQQNMMNAQALQANPLASLATSMPSASQSNQINAQQLEAIMRAHQPQNQSGMPGLNPQMAALLTAQQTPQRPTSNQQPTPQGTPHQPPRTTPTGPLAGLTQMANLAGLPAQQMQGIAASQANLAAMQNAPQDVQMMLLQQLLNQRPGQNGLGQK</sequence>
<organism evidence="9 10">
    <name type="scientific">Bursaphelenchus xylophilus</name>
    <name type="common">Pinewood nematode worm</name>
    <name type="synonym">Aphelenchoides xylophilus</name>
    <dbReference type="NCBI Taxonomy" id="6326"/>
    <lineage>
        <taxon>Eukaryota</taxon>
        <taxon>Metazoa</taxon>
        <taxon>Ecdysozoa</taxon>
        <taxon>Nematoda</taxon>
        <taxon>Chromadorea</taxon>
        <taxon>Rhabditida</taxon>
        <taxon>Tylenchina</taxon>
        <taxon>Tylenchomorpha</taxon>
        <taxon>Aphelenchoidea</taxon>
        <taxon>Aphelenchoididae</taxon>
        <taxon>Bursaphelenchus</taxon>
    </lineage>
</organism>
<dbReference type="Gene3D" id="2.30.30.490">
    <property type="match status" value="1"/>
</dbReference>
<feature type="compositionally biased region" description="Basic and acidic residues" evidence="5">
    <location>
        <begin position="986"/>
        <end position="1019"/>
    </location>
</feature>
<dbReference type="OrthoDB" id="6147534at2759"/>
<feature type="compositionally biased region" description="Polar residues" evidence="5">
    <location>
        <begin position="13"/>
        <end position="31"/>
    </location>
</feature>
<dbReference type="SMART" id="SM00717">
    <property type="entry name" value="SANT"/>
    <property type="match status" value="1"/>
</dbReference>
<dbReference type="InterPro" id="IPR017884">
    <property type="entry name" value="SANT_dom"/>
</dbReference>
<dbReference type="InterPro" id="IPR000949">
    <property type="entry name" value="ELM2_dom"/>
</dbReference>
<dbReference type="InterPro" id="IPR000679">
    <property type="entry name" value="Znf_GATA"/>
</dbReference>
<evidence type="ECO:0000259" key="7">
    <source>
        <dbReference type="PROSITE" id="PS51156"/>
    </source>
</evidence>
<dbReference type="EMBL" id="CAJFDI010000004">
    <property type="protein sequence ID" value="CAD5225242.1"/>
    <property type="molecule type" value="Genomic_DNA"/>
</dbReference>
<dbReference type="PANTHER" id="PTHR10865">
    <property type="entry name" value="METASTASIS-ASSOCIATED PROTEIN AND MESODERM INDUCTION EARLY RESPONSE PROTEIN"/>
    <property type="match status" value="1"/>
</dbReference>
<feature type="compositionally biased region" description="Basic and acidic residues" evidence="5">
    <location>
        <begin position="633"/>
        <end position="650"/>
    </location>
</feature>
<dbReference type="AlphaFoldDB" id="A0A811LC25"/>
<feature type="compositionally biased region" description="Basic and acidic residues" evidence="5">
    <location>
        <begin position="584"/>
        <end position="602"/>
    </location>
</feature>
<dbReference type="InterPro" id="IPR001025">
    <property type="entry name" value="BAH_dom"/>
</dbReference>
<evidence type="ECO:0000256" key="1">
    <source>
        <dbReference type="ARBA" id="ARBA00022723"/>
    </source>
</evidence>
<dbReference type="CDD" id="cd00202">
    <property type="entry name" value="ZnF_GATA"/>
    <property type="match status" value="1"/>
</dbReference>
<dbReference type="Proteomes" id="UP000582659">
    <property type="component" value="Unassembled WGS sequence"/>
</dbReference>
<dbReference type="SMART" id="SM00439">
    <property type="entry name" value="BAH"/>
    <property type="match status" value="1"/>
</dbReference>
<feature type="region of interest" description="Disordered" evidence="5">
    <location>
        <begin position="986"/>
        <end position="1035"/>
    </location>
</feature>
<feature type="region of interest" description="Disordered" evidence="5">
    <location>
        <begin position="1"/>
        <end position="91"/>
    </location>
</feature>
<evidence type="ECO:0000259" key="6">
    <source>
        <dbReference type="PROSITE" id="PS51038"/>
    </source>
</evidence>
<dbReference type="InterPro" id="IPR043151">
    <property type="entry name" value="BAH_sf"/>
</dbReference>
<feature type="compositionally biased region" description="Polar residues" evidence="5">
    <location>
        <begin position="616"/>
        <end position="631"/>
    </location>
</feature>
<dbReference type="SMART" id="SM00401">
    <property type="entry name" value="ZnF_GATA"/>
    <property type="match status" value="1"/>
</dbReference>
<keyword evidence="10" id="KW-1185">Reference proteome</keyword>
<gene>
    <name evidence="9" type="ORF">BXYJ_LOCUS8446</name>
</gene>
<keyword evidence="1" id="KW-0479">Metal-binding</keyword>
<dbReference type="InterPro" id="IPR001005">
    <property type="entry name" value="SANT/Myb"/>
</dbReference>
<feature type="region of interest" description="Disordered" evidence="5">
    <location>
        <begin position="780"/>
        <end position="804"/>
    </location>
</feature>
<evidence type="ECO:0000256" key="4">
    <source>
        <dbReference type="ARBA" id="ARBA00023242"/>
    </source>
</evidence>
<dbReference type="PROSITE" id="PS51038">
    <property type="entry name" value="BAH"/>
    <property type="match status" value="1"/>
</dbReference>
<dbReference type="PANTHER" id="PTHR10865:SF29">
    <property type="entry name" value="METASTASIS ASSOCIATED 1-LIKE, ISOFORM D"/>
    <property type="match status" value="1"/>
</dbReference>
<feature type="region of interest" description="Disordered" evidence="5">
    <location>
        <begin position="542"/>
        <end position="729"/>
    </location>
</feature>
<dbReference type="Gene3D" id="1.10.10.60">
    <property type="entry name" value="Homeodomain-like"/>
    <property type="match status" value="1"/>
</dbReference>
<feature type="compositionally biased region" description="Polar residues" evidence="5">
    <location>
        <begin position="1125"/>
        <end position="1134"/>
    </location>
</feature>
<dbReference type="SUPFAM" id="SSF57716">
    <property type="entry name" value="Glucocorticoid receptor-like (DNA-binding domain)"/>
    <property type="match status" value="1"/>
</dbReference>
<evidence type="ECO:0000256" key="2">
    <source>
        <dbReference type="ARBA" id="ARBA00022771"/>
    </source>
</evidence>
<dbReference type="Proteomes" id="UP000659654">
    <property type="component" value="Unassembled WGS sequence"/>
</dbReference>
<evidence type="ECO:0000313" key="9">
    <source>
        <dbReference type="EMBL" id="CAD5225242.1"/>
    </source>
</evidence>
<feature type="domain" description="ELM2" evidence="7">
    <location>
        <begin position="292"/>
        <end position="397"/>
    </location>
</feature>
<evidence type="ECO:0000313" key="10">
    <source>
        <dbReference type="Proteomes" id="UP000659654"/>
    </source>
</evidence>
<feature type="domain" description="SANT" evidence="8">
    <location>
        <begin position="408"/>
        <end position="455"/>
    </location>
</feature>
<dbReference type="Pfam" id="PF01426">
    <property type="entry name" value="BAH"/>
    <property type="match status" value="1"/>
</dbReference>
<accession>A0A811LC25</accession>
<feature type="compositionally biased region" description="Polar residues" evidence="5">
    <location>
        <begin position="462"/>
        <end position="485"/>
    </location>
</feature>
<keyword evidence="3" id="KW-0862">Zinc</keyword>
<evidence type="ECO:0000259" key="8">
    <source>
        <dbReference type="PROSITE" id="PS51293"/>
    </source>
</evidence>
<dbReference type="GO" id="GO:0003714">
    <property type="term" value="F:transcription corepressor activity"/>
    <property type="evidence" value="ECO:0007669"/>
    <property type="project" value="TreeGrafter"/>
</dbReference>
<feature type="compositionally biased region" description="Acidic residues" evidence="5">
    <location>
        <begin position="718"/>
        <end position="727"/>
    </location>
</feature>
<evidence type="ECO:0000256" key="5">
    <source>
        <dbReference type="SAM" id="MobiDB-lite"/>
    </source>
</evidence>
<dbReference type="PROSITE" id="PS51156">
    <property type="entry name" value="ELM2"/>
    <property type="match status" value="1"/>
</dbReference>
<keyword evidence="2" id="KW-0863">Zinc-finger</keyword>
<feature type="compositionally biased region" description="Basic and acidic residues" evidence="5">
    <location>
        <begin position="658"/>
        <end position="670"/>
    </location>
</feature>
<reference evidence="9" key="1">
    <citation type="submission" date="2020-09" db="EMBL/GenBank/DDBJ databases">
        <authorList>
            <person name="Kikuchi T."/>
        </authorList>
    </citation>
    <scope>NUCLEOTIDE SEQUENCE</scope>
    <source>
        <strain evidence="9">Ka4C1</strain>
    </source>
</reference>
<proteinExistence type="predicted"/>
<dbReference type="GO" id="GO:0003682">
    <property type="term" value="F:chromatin binding"/>
    <property type="evidence" value="ECO:0007669"/>
    <property type="project" value="InterPro"/>
</dbReference>
<evidence type="ECO:0000256" key="3">
    <source>
        <dbReference type="ARBA" id="ARBA00022833"/>
    </source>
</evidence>
<dbReference type="GO" id="GO:0042826">
    <property type="term" value="F:histone deacetylase binding"/>
    <property type="evidence" value="ECO:0007669"/>
    <property type="project" value="TreeGrafter"/>
</dbReference>
<dbReference type="PROSITE" id="PS51293">
    <property type="entry name" value="SANT"/>
    <property type="match status" value="1"/>
</dbReference>